<dbReference type="InterPro" id="IPR001296">
    <property type="entry name" value="Glyco_trans_1"/>
</dbReference>
<evidence type="ECO:0000313" key="6">
    <source>
        <dbReference type="EMBL" id="SJM33305.1"/>
    </source>
</evidence>
<protein>
    <recommendedName>
        <fullName evidence="8">Glycosyltransferase subfamily 4-like N-terminal domain-containing protein</fullName>
    </recommendedName>
</protein>
<dbReference type="Gene3D" id="3.40.50.2000">
    <property type="entry name" value="Glycogen Phosphorylase B"/>
    <property type="match status" value="2"/>
</dbReference>
<evidence type="ECO:0000259" key="4">
    <source>
        <dbReference type="Pfam" id="PF00534"/>
    </source>
</evidence>
<dbReference type="CDD" id="cd03801">
    <property type="entry name" value="GT4_PimA-like"/>
    <property type="match status" value="1"/>
</dbReference>
<sequence>MRICLIGKYPPIQGGVSMHTYWYARALAERGHQCHVVTNARDVETNFRLFMQEEDWARCECSFENGGHVRVHWAEMTQRESLHIPQTSMAVTRLAGNAISVVEEFDIQCLFSYYFEPYSVAGWIASKVTSLPHIIKHAGSDIGRIAKVPITRKVYMAALREADVIVSRGQVKSELENEGIDNKRFWTRDSFKVPAIFCSTAPALDVIELSEQARRSTEYSDRVFGSLLSAGPIIGAYGKLGERKGTFSLLESAALLRSQGIDFSIAVLGSSFMDRDQRFRGLISELGLSDRVLQLPFIPHWRVPEFIRTCRCVVFLENNFPIKHHAPTIPREVLACGIPLVCSEEVLVRQPFSRLLVDNVNCISIANVTDAAELAKRLAEALADAPRLTAIGVAGRRVSELHESQIDFPGNYESLFQGVVEGDDKRRGKSIGSGDSSTGPADDLAAGTAESVARHRLYRCPERYASIVRGGNLGPLWIPCIDTGIEWDDNTIVSGIASSGGGRFRVQVSNGIRDILGLVDGKRSVSEICDLLSERTKHTSDRVRNAIHDLFLEGLIKFIV</sequence>
<keyword evidence="7" id="KW-1185">Reference proteome</keyword>
<reference evidence="7" key="1">
    <citation type="submission" date="2016-12" db="EMBL/GenBank/DDBJ databases">
        <authorList>
            <person name="Brunel B."/>
        </authorList>
    </citation>
    <scope>NUCLEOTIDE SEQUENCE [LARGE SCALE GENOMIC DNA]</scope>
</reference>
<dbReference type="SUPFAM" id="SSF53756">
    <property type="entry name" value="UDP-Glycosyltransferase/glycogen phosphorylase"/>
    <property type="match status" value="1"/>
</dbReference>
<dbReference type="EMBL" id="FUIG01000042">
    <property type="protein sequence ID" value="SJM33305.1"/>
    <property type="molecule type" value="Genomic_DNA"/>
</dbReference>
<feature type="domain" description="Glycosyl transferase family 1" evidence="4">
    <location>
        <begin position="232"/>
        <end position="396"/>
    </location>
</feature>
<gene>
    <name evidence="6" type="ORF">BQ8482_340201</name>
</gene>
<dbReference type="AlphaFoldDB" id="A0A2P9AQ89"/>
<dbReference type="Pfam" id="PF00534">
    <property type="entry name" value="Glycos_transf_1"/>
    <property type="match status" value="1"/>
</dbReference>
<accession>A0A2P9AQ89</accession>
<organism evidence="6 7">
    <name type="scientific">Mesorhizobium delmotii</name>
    <dbReference type="NCBI Taxonomy" id="1631247"/>
    <lineage>
        <taxon>Bacteria</taxon>
        <taxon>Pseudomonadati</taxon>
        <taxon>Pseudomonadota</taxon>
        <taxon>Alphaproteobacteria</taxon>
        <taxon>Hyphomicrobiales</taxon>
        <taxon>Phyllobacteriaceae</taxon>
        <taxon>Mesorhizobium</taxon>
    </lineage>
</organism>
<evidence type="ECO:0000256" key="2">
    <source>
        <dbReference type="ARBA" id="ARBA00022679"/>
    </source>
</evidence>
<dbReference type="RefSeq" id="WP_123150045.1">
    <property type="nucleotide sequence ID" value="NZ_FUIG01000042.1"/>
</dbReference>
<evidence type="ECO:0000313" key="7">
    <source>
        <dbReference type="Proteomes" id="UP000245698"/>
    </source>
</evidence>
<dbReference type="PANTHER" id="PTHR12526:SF510">
    <property type="entry name" value="D-INOSITOL 3-PHOSPHATE GLYCOSYLTRANSFERASE"/>
    <property type="match status" value="1"/>
</dbReference>
<dbReference type="GO" id="GO:0016757">
    <property type="term" value="F:glycosyltransferase activity"/>
    <property type="evidence" value="ECO:0007669"/>
    <property type="project" value="UniProtKB-KW"/>
</dbReference>
<keyword evidence="2" id="KW-0808">Transferase</keyword>
<name>A0A2P9AQ89_9HYPH</name>
<proteinExistence type="predicted"/>
<dbReference type="Proteomes" id="UP000245698">
    <property type="component" value="Unassembled WGS sequence"/>
</dbReference>
<evidence type="ECO:0008006" key="8">
    <source>
        <dbReference type="Google" id="ProtNLM"/>
    </source>
</evidence>
<feature type="region of interest" description="Disordered" evidence="3">
    <location>
        <begin position="424"/>
        <end position="445"/>
    </location>
</feature>
<keyword evidence="1" id="KW-0328">Glycosyltransferase</keyword>
<dbReference type="Pfam" id="PF13579">
    <property type="entry name" value="Glyco_trans_4_4"/>
    <property type="match status" value="1"/>
</dbReference>
<feature type="domain" description="Glycosyltransferase subfamily 4-like N-terminal" evidence="5">
    <location>
        <begin position="14"/>
        <end position="167"/>
    </location>
</feature>
<dbReference type="InterPro" id="IPR028098">
    <property type="entry name" value="Glyco_trans_4-like_N"/>
</dbReference>
<evidence type="ECO:0000256" key="3">
    <source>
        <dbReference type="SAM" id="MobiDB-lite"/>
    </source>
</evidence>
<evidence type="ECO:0000259" key="5">
    <source>
        <dbReference type="Pfam" id="PF13579"/>
    </source>
</evidence>
<dbReference type="PANTHER" id="PTHR12526">
    <property type="entry name" value="GLYCOSYLTRANSFERASE"/>
    <property type="match status" value="1"/>
</dbReference>
<evidence type="ECO:0000256" key="1">
    <source>
        <dbReference type="ARBA" id="ARBA00022676"/>
    </source>
</evidence>